<dbReference type="VEuPathDB" id="VectorBase:AARA018095"/>
<dbReference type="EnsemblMetazoa" id="AARA018095-RA">
    <property type="protein sequence ID" value="AARA018095-PA"/>
    <property type="gene ID" value="AARA018095"/>
</dbReference>
<dbReference type="Proteomes" id="UP000075840">
    <property type="component" value="Unassembled WGS sequence"/>
</dbReference>
<dbReference type="Pfam" id="PF16064">
    <property type="entry name" value="DUF4806"/>
    <property type="match status" value="1"/>
</dbReference>
<evidence type="ECO:0000313" key="3">
    <source>
        <dbReference type="EnsemblMetazoa" id="AARA018095-PA"/>
    </source>
</evidence>
<dbReference type="EMBL" id="APCN01000090">
    <property type="status" value="NOT_ANNOTATED_CDS"/>
    <property type="molecule type" value="Genomic_DNA"/>
</dbReference>
<name>A0A499FSR5_ANOAR</name>
<feature type="compositionally biased region" description="Basic residues" evidence="1">
    <location>
        <begin position="375"/>
        <end position="386"/>
    </location>
</feature>
<organism evidence="3 4">
    <name type="scientific">Anopheles arabiensis</name>
    <name type="common">Mosquito</name>
    <dbReference type="NCBI Taxonomy" id="7173"/>
    <lineage>
        <taxon>Eukaryota</taxon>
        <taxon>Metazoa</taxon>
        <taxon>Ecdysozoa</taxon>
        <taxon>Arthropoda</taxon>
        <taxon>Hexapoda</taxon>
        <taxon>Insecta</taxon>
        <taxon>Pterygota</taxon>
        <taxon>Neoptera</taxon>
        <taxon>Endopterygota</taxon>
        <taxon>Diptera</taxon>
        <taxon>Nematocera</taxon>
        <taxon>Culicoidea</taxon>
        <taxon>Culicidae</taxon>
        <taxon>Anophelinae</taxon>
        <taxon>Anopheles</taxon>
    </lineage>
</organism>
<dbReference type="AlphaFoldDB" id="A0A499FSR5"/>
<sequence length="404" mass="46457">MPYKIVQTIEGGEACLSVVPSRWEVKGILHWPKKHLVAKLQLEEDSVPSDKWEKLNCIKKREFATRAEAYDELKKMEEKSDTEVDEQVLLRPQRQRHQRVEDCLNFVKQDFNEIAEASNQPQMTNYGIPTDAEEMIFVNTIDHLTELDQTQLPLKEQSQCSTPHIVYVDPASTVQNLESTQLATIINNQMHIMENQDKIMQAQAKLLTYSEYVLQSVKENPIGAWPLPATHVEAMMDPIATLDNLEQLEASLKDESTMQKYIQSMSFICGTSGKSNGIDCCYKLVDYFITRQFLLQCSWTGGSRGSKRKNGEQSTPGITSKETEKVGLKFFKKTRTLFLRLIVLADKDFSEMECDDFFKRIIRNSKQRIDAKTITSKHRTRSKRPKHNENISKHKSDEQVKEGS</sequence>
<evidence type="ECO:0000313" key="4">
    <source>
        <dbReference type="Proteomes" id="UP000075840"/>
    </source>
</evidence>
<evidence type="ECO:0000256" key="1">
    <source>
        <dbReference type="SAM" id="MobiDB-lite"/>
    </source>
</evidence>
<keyword evidence="4" id="KW-1185">Reference proteome</keyword>
<feature type="compositionally biased region" description="Basic and acidic residues" evidence="1">
    <location>
        <begin position="387"/>
        <end position="404"/>
    </location>
</feature>
<protein>
    <submittedName>
        <fullName evidence="3">DUF4806 domain-containing protein</fullName>
    </submittedName>
</protein>
<feature type="region of interest" description="Disordered" evidence="1">
    <location>
        <begin position="369"/>
        <end position="404"/>
    </location>
</feature>
<accession>A0A499FSR5</accession>
<proteinExistence type="predicted"/>
<dbReference type="InterPro" id="IPR032071">
    <property type="entry name" value="DUF4806"/>
</dbReference>
<feature type="domain" description="DUF4806" evidence="2">
    <location>
        <begin position="233"/>
        <end position="310"/>
    </location>
</feature>
<reference evidence="3" key="1">
    <citation type="submission" date="2022-08" db="UniProtKB">
        <authorList>
            <consortium name="EnsemblMetazoa"/>
        </authorList>
    </citation>
    <scope>IDENTIFICATION</scope>
    <source>
        <strain evidence="3">Dongola</strain>
    </source>
</reference>
<evidence type="ECO:0000259" key="2">
    <source>
        <dbReference type="Pfam" id="PF16064"/>
    </source>
</evidence>
<feature type="region of interest" description="Disordered" evidence="1">
    <location>
        <begin position="300"/>
        <end position="319"/>
    </location>
</feature>